<evidence type="ECO:0000313" key="1">
    <source>
        <dbReference type="EMBL" id="CDW27943.1"/>
    </source>
</evidence>
<dbReference type="EMBL" id="HACA01010582">
    <property type="protein sequence ID" value="CDW27943.1"/>
    <property type="molecule type" value="Transcribed_RNA"/>
</dbReference>
<reference evidence="1" key="1">
    <citation type="submission" date="2014-05" db="EMBL/GenBank/DDBJ databases">
        <authorList>
            <person name="Chronopoulou M."/>
        </authorList>
    </citation>
    <scope>NUCLEOTIDE SEQUENCE</scope>
    <source>
        <tissue evidence="1">Whole organism</tissue>
    </source>
</reference>
<proteinExistence type="predicted"/>
<protein>
    <submittedName>
        <fullName evidence="1">Uncharacterized protein</fullName>
    </submittedName>
</protein>
<name>A0A0K2TPJ9_LEPSM</name>
<accession>A0A0K2TPJ9</accession>
<organism evidence="1">
    <name type="scientific">Lepeophtheirus salmonis</name>
    <name type="common">Salmon louse</name>
    <name type="synonym">Caligus salmonis</name>
    <dbReference type="NCBI Taxonomy" id="72036"/>
    <lineage>
        <taxon>Eukaryota</taxon>
        <taxon>Metazoa</taxon>
        <taxon>Ecdysozoa</taxon>
        <taxon>Arthropoda</taxon>
        <taxon>Crustacea</taxon>
        <taxon>Multicrustacea</taxon>
        <taxon>Hexanauplia</taxon>
        <taxon>Copepoda</taxon>
        <taxon>Siphonostomatoida</taxon>
        <taxon>Caligidae</taxon>
        <taxon>Lepeophtheirus</taxon>
    </lineage>
</organism>
<sequence>MLLQNLWFLLAL</sequence>